<evidence type="ECO:0000313" key="3">
    <source>
        <dbReference type="Proteomes" id="UP000014923"/>
    </source>
</evidence>
<dbReference type="InterPro" id="IPR029052">
    <property type="entry name" value="Metallo-depent_PP-like"/>
</dbReference>
<comment type="caution">
    <text evidence="2">The sequence shown here is derived from an EMBL/GenBank/DDBJ whole genome shotgun (WGS) entry which is preliminary data.</text>
</comment>
<dbReference type="EMBL" id="CAVN010000098">
    <property type="protein sequence ID" value="CDF58680.1"/>
    <property type="molecule type" value="Genomic_DNA"/>
</dbReference>
<accession>R7RTV2</accession>
<keyword evidence="3" id="KW-1185">Reference proteome</keyword>
<evidence type="ECO:0000313" key="2">
    <source>
        <dbReference type="EMBL" id="CDF58680.1"/>
    </source>
</evidence>
<evidence type="ECO:0000259" key="1">
    <source>
        <dbReference type="Pfam" id="PF00149"/>
    </source>
</evidence>
<dbReference type="InterPro" id="IPR004843">
    <property type="entry name" value="Calcineurin-like_PHP"/>
</dbReference>
<dbReference type="HOGENOM" id="CLU_2371797_0_0_9"/>
<name>R7RTV2_9CLOT</name>
<organism evidence="2 3">
    <name type="scientific">Thermobrachium celere DSM 8682</name>
    <dbReference type="NCBI Taxonomy" id="941824"/>
    <lineage>
        <taxon>Bacteria</taxon>
        <taxon>Bacillati</taxon>
        <taxon>Bacillota</taxon>
        <taxon>Clostridia</taxon>
        <taxon>Eubacteriales</taxon>
        <taxon>Clostridiaceae</taxon>
        <taxon>Thermobrachium</taxon>
    </lineage>
</organism>
<dbReference type="eggNOG" id="COG1408">
    <property type="taxonomic scope" value="Bacteria"/>
</dbReference>
<sequence length="95" mass="11134">MKKFIHTLYYISGKIYIPSSLLKVRNTILHISDTPSNIYPELIRLVKKLSPDYIIHTGDVVDNIKLELYPFKLKEYEKLSINFIKSLTPLVKKKL</sequence>
<dbReference type="OrthoDB" id="2111073at2"/>
<gene>
    <name evidence="2" type="ORF">TCEL_00726</name>
</gene>
<dbReference type="Proteomes" id="UP000014923">
    <property type="component" value="Unassembled WGS sequence"/>
</dbReference>
<feature type="domain" description="Calcineurin-like phosphoesterase" evidence="1">
    <location>
        <begin position="27"/>
        <end position="68"/>
    </location>
</feature>
<proteinExistence type="predicted"/>
<dbReference type="CDD" id="cd00838">
    <property type="entry name" value="MPP_superfamily"/>
    <property type="match status" value="1"/>
</dbReference>
<dbReference type="Pfam" id="PF00149">
    <property type="entry name" value="Metallophos"/>
    <property type="match status" value="1"/>
</dbReference>
<dbReference type="AlphaFoldDB" id="R7RTV2"/>
<reference evidence="2" key="1">
    <citation type="submission" date="2013-03" db="EMBL/GenBank/DDBJ databases">
        <title>Draft genome sequence of the hydrogen-ethanol-producing anaerobic alkalithermophilic Caloramator celere.</title>
        <authorList>
            <person name="Ciranna A."/>
            <person name="Larjo A."/>
            <person name="Kivisto A."/>
            <person name="Santala V."/>
            <person name="Roos C."/>
            <person name="Karp M."/>
        </authorList>
    </citation>
    <scope>NUCLEOTIDE SEQUENCE [LARGE SCALE GENOMIC DNA]</scope>
    <source>
        <strain evidence="2">DSM 8682</strain>
    </source>
</reference>
<dbReference type="GO" id="GO:0016787">
    <property type="term" value="F:hydrolase activity"/>
    <property type="evidence" value="ECO:0007669"/>
    <property type="project" value="InterPro"/>
</dbReference>
<protein>
    <submittedName>
        <fullName evidence="2">Metallophosphoesterase, calcineurin superfamily</fullName>
    </submittedName>
</protein>
<dbReference type="SUPFAM" id="SSF56300">
    <property type="entry name" value="Metallo-dependent phosphatases"/>
    <property type="match status" value="1"/>
</dbReference>
<dbReference type="RefSeq" id="WP_018663011.1">
    <property type="nucleotide sequence ID" value="NZ_HF952018.1"/>
</dbReference>